<organism evidence="4 5">
    <name type="scientific">Sneathiella chinensis</name>
    <dbReference type="NCBI Taxonomy" id="349750"/>
    <lineage>
        <taxon>Bacteria</taxon>
        <taxon>Pseudomonadati</taxon>
        <taxon>Pseudomonadota</taxon>
        <taxon>Alphaproteobacteria</taxon>
        <taxon>Sneathiellales</taxon>
        <taxon>Sneathiellaceae</taxon>
        <taxon>Sneathiella</taxon>
    </lineage>
</organism>
<dbReference type="InterPro" id="IPR036291">
    <property type="entry name" value="NAD(P)-bd_dom_sf"/>
</dbReference>
<dbReference type="CDD" id="cd12164">
    <property type="entry name" value="GDH_like_2"/>
    <property type="match status" value="1"/>
</dbReference>
<keyword evidence="2" id="KW-0520">NAD</keyword>
<reference evidence="4" key="1">
    <citation type="journal article" date="2014" name="Int. J. Syst. Evol. Microbiol.">
        <title>Complete genome of a new Firmicutes species belonging to the dominant human colonic microbiota ('Ruminococcus bicirculans') reveals two chromosomes and a selective capacity to utilize plant glucans.</title>
        <authorList>
            <consortium name="NISC Comparative Sequencing Program"/>
            <person name="Wegmann U."/>
            <person name="Louis P."/>
            <person name="Goesmann A."/>
            <person name="Henrissat B."/>
            <person name="Duncan S.H."/>
            <person name="Flint H.J."/>
        </authorList>
    </citation>
    <scope>NUCLEOTIDE SEQUENCE</scope>
    <source>
        <strain evidence="4">NBRC 103408</strain>
    </source>
</reference>
<sequence>MALLFHSKLKRDDWWRKVLDKEVPGMEVRFWPEVGNPDEIEYALCFAMPHGELAKFKNLKAIFSLGAGVDHLLADPDFPRHLPFSRVVDPEVTSRMTEYVVQHVLNHHRYQMEYDAQQRQNEWKERFAPPSSERKVGILGMGALGTGAAKALNYLGFDVAGWTRSPKDVEGVTGFHGPDQLKDFLARTEILVCLLPLTEQTENILNADLFAALPEGAALINPGRGQHLVEEDLMAALDSGHLSAATLDVFRTEPLPADNPLWNHPKVRITPHVASIALPERVAALVGTNIKRLENGEPLLNAVDAERGY</sequence>
<accession>A0ABQ5TZJ6</accession>
<dbReference type="PANTHER" id="PTHR43333:SF1">
    <property type="entry name" value="D-ISOMER SPECIFIC 2-HYDROXYACID DEHYDROGENASE NAD-BINDING DOMAIN-CONTAINING PROTEIN"/>
    <property type="match status" value="1"/>
</dbReference>
<dbReference type="SUPFAM" id="SSF52283">
    <property type="entry name" value="Formate/glycerate dehydrogenase catalytic domain-like"/>
    <property type="match status" value="1"/>
</dbReference>
<comment type="caution">
    <text evidence="4">The sequence shown here is derived from an EMBL/GenBank/DDBJ whole genome shotgun (WGS) entry which is preliminary data.</text>
</comment>
<dbReference type="SUPFAM" id="SSF51735">
    <property type="entry name" value="NAD(P)-binding Rossmann-fold domains"/>
    <property type="match status" value="1"/>
</dbReference>
<gene>
    <name evidence="4" type="ORF">GCM10007924_06380</name>
</gene>
<feature type="domain" description="D-isomer specific 2-hydroxyacid dehydrogenase NAD-binding" evidence="3">
    <location>
        <begin position="102"/>
        <end position="274"/>
    </location>
</feature>
<proteinExistence type="predicted"/>
<dbReference type="Proteomes" id="UP001161409">
    <property type="component" value="Unassembled WGS sequence"/>
</dbReference>
<keyword evidence="5" id="KW-1185">Reference proteome</keyword>
<evidence type="ECO:0000313" key="5">
    <source>
        <dbReference type="Proteomes" id="UP001161409"/>
    </source>
</evidence>
<evidence type="ECO:0000256" key="2">
    <source>
        <dbReference type="ARBA" id="ARBA00023027"/>
    </source>
</evidence>
<evidence type="ECO:0000256" key="1">
    <source>
        <dbReference type="ARBA" id="ARBA00023002"/>
    </source>
</evidence>
<protein>
    <submittedName>
        <fullName evidence="4">Glyoxylate/hydroxypyruvate reductase A</fullName>
    </submittedName>
</protein>
<dbReference type="RefSeq" id="WP_169559419.1">
    <property type="nucleotide sequence ID" value="NZ_BSNF01000001.1"/>
</dbReference>
<dbReference type="InterPro" id="IPR006140">
    <property type="entry name" value="D-isomer_DH_NAD-bd"/>
</dbReference>
<evidence type="ECO:0000313" key="4">
    <source>
        <dbReference type="EMBL" id="GLQ05417.1"/>
    </source>
</evidence>
<reference evidence="4" key="2">
    <citation type="submission" date="2023-01" db="EMBL/GenBank/DDBJ databases">
        <title>Draft genome sequence of Sneathiella chinensis strain NBRC 103408.</title>
        <authorList>
            <person name="Sun Q."/>
            <person name="Mori K."/>
        </authorList>
    </citation>
    <scope>NUCLEOTIDE SEQUENCE</scope>
    <source>
        <strain evidence="4">NBRC 103408</strain>
    </source>
</reference>
<dbReference type="EMBL" id="BSNF01000001">
    <property type="protein sequence ID" value="GLQ05417.1"/>
    <property type="molecule type" value="Genomic_DNA"/>
</dbReference>
<evidence type="ECO:0000259" key="3">
    <source>
        <dbReference type="Pfam" id="PF02826"/>
    </source>
</evidence>
<dbReference type="Pfam" id="PF02826">
    <property type="entry name" value="2-Hacid_dh_C"/>
    <property type="match status" value="1"/>
</dbReference>
<name>A0ABQ5TZJ6_9PROT</name>
<dbReference type="PANTHER" id="PTHR43333">
    <property type="entry name" value="2-HACID_DH_C DOMAIN-CONTAINING PROTEIN"/>
    <property type="match status" value="1"/>
</dbReference>
<keyword evidence="1" id="KW-0560">Oxidoreductase</keyword>
<dbReference type="Gene3D" id="3.40.50.720">
    <property type="entry name" value="NAD(P)-binding Rossmann-like Domain"/>
    <property type="match status" value="2"/>
</dbReference>